<accession>A0A841TD62</accession>
<dbReference type="PROSITE" id="PS51910">
    <property type="entry name" value="GH18_2"/>
    <property type="match status" value="1"/>
</dbReference>
<evidence type="ECO:0000259" key="6">
    <source>
        <dbReference type="PROSITE" id="PS51910"/>
    </source>
</evidence>
<reference evidence="7 8" key="1">
    <citation type="submission" date="2020-08" db="EMBL/GenBank/DDBJ databases">
        <title>Cohnella phylogeny.</title>
        <authorList>
            <person name="Dunlap C."/>
        </authorList>
    </citation>
    <scope>NUCLEOTIDE SEQUENCE [LARGE SCALE GENOMIC DNA]</scope>
    <source>
        <strain evidence="7 8">DSM 103658</strain>
    </source>
</reference>
<keyword evidence="8" id="KW-1185">Reference proteome</keyword>
<feature type="domain" description="GH18" evidence="6">
    <location>
        <begin position="237"/>
        <end position="544"/>
    </location>
</feature>
<keyword evidence="1 3" id="KW-0378">Hydrolase</keyword>
<dbReference type="PANTHER" id="PTHR46066">
    <property type="entry name" value="CHITINASE DOMAIN-CONTAINING PROTEIN 1 FAMILY MEMBER"/>
    <property type="match status" value="1"/>
</dbReference>
<sequence length="548" mass="58586">MGWLLLFTSRTLSRKLAITALATLAIGGVIAWPAANPRIASAASGLPFDDIAGSYAQADIISLYKQGIVGGTGPRTFEPGKAVTRAEFASMVVRLFGLESINASLPAFKDARPDAWYYGAVGAVSQLGIVSGVSANEFHPSAPVTREQAAAILVRALRLAAVSAASASVSYSDASRIDAWAVSAVRTATEAGLMQGDNGRFRPLDQLTRAETAALLNRVASRSEWAAQFKSAPKIGLQLGWQYGQTTSQYIASVSRSTVNTLVPRVFFLDSGSSFSESIDPALVKWASANGKQVWGMFGNRSNADNTHALLSSATNRKTVVAGVASLVQKHGMDGINLDFENVLPVDRAGLTAFVSELATALDKIGAVLSVDVSPDQEDDWTAAFDYAALGKSADYMVLMAYDEHWAGDPVAGSVSSLPWLERGTDKLLKSVPASKTIVALPLYTRDWTIYPKVSSSELSIADQTKYIESLASANRSWNDEFGQYIYTYAKSGATHRIWTEDSRSLTLKSLSAASRGTAGLAYWAIGSDTPDVWPSIRNAYKFASFKP</sequence>
<dbReference type="PROSITE" id="PS01095">
    <property type="entry name" value="GH18_1"/>
    <property type="match status" value="1"/>
</dbReference>
<dbReference type="Proteomes" id="UP000574133">
    <property type="component" value="Unassembled WGS sequence"/>
</dbReference>
<dbReference type="InterPro" id="IPR001579">
    <property type="entry name" value="Glyco_hydro_18_chit_AS"/>
</dbReference>
<comment type="similarity">
    <text evidence="4">Belongs to the glycosyl hydrolase 18 family.</text>
</comment>
<gene>
    <name evidence="7" type="ORF">H4Q31_08120</name>
</gene>
<dbReference type="Gene3D" id="3.20.20.80">
    <property type="entry name" value="Glycosidases"/>
    <property type="match status" value="1"/>
</dbReference>
<evidence type="ECO:0000256" key="2">
    <source>
        <dbReference type="ARBA" id="ARBA00023295"/>
    </source>
</evidence>
<feature type="domain" description="SLH" evidence="5">
    <location>
        <begin position="104"/>
        <end position="167"/>
    </location>
</feature>
<dbReference type="GO" id="GO:0008061">
    <property type="term" value="F:chitin binding"/>
    <property type="evidence" value="ECO:0007669"/>
    <property type="project" value="InterPro"/>
</dbReference>
<dbReference type="PROSITE" id="PS51272">
    <property type="entry name" value="SLH"/>
    <property type="match status" value="3"/>
</dbReference>
<feature type="domain" description="SLH" evidence="5">
    <location>
        <begin position="168"/>
        <end position="230"/>
    </location>
</feature>
<keyword evidence="2 3" id="KW-0326">Glycosidase</keyword>
<evidence type="ECO:0000256" key="3">
    <source>
        <dbReference type="RuleBase" id="RU000489"/>
    </source>
</evidence>
<dbReference type="InterPro" id="IPR029070">
    <property type="entry name" value="Chitinase_insertion_sf"/>
</dbReference>
<dbReference type="PANTHER" id="PTHR46066:SF2">
    <property type="entry name" value="CHITINASE DOMAIN-CONTAINING PROTEIN 1"/>
    <property type="match status" value="1"/>
</dbReference>
<feature type="domain" description="SLH" evidence="5">
    <location>
        <begin position="43"/>
        <end position="103"/>
    </location>
</feature>
<evidence type="ECO:0000256" key="4">
    <source>
        <dbReference type="RuleBase" id="RU004453"/>
    </source>
</evidence>
<dbReference type="EMBL" id="JACJVN010000028">
    <property type="protein sequence ID" value="MBB6677288.1"/>
    <property type="molecule type" value="Genomic_DNA"/>
</dbReference>
<dbReference type="Gene3D" id="3.10.50.10">
    <property type="match status" value="1"/>
</dbReference>
<organism evidence="7 8">
    <name type="scientific">Cohnella lubricantis</name>
    <dbReference type="NCBI Taxonomy" id="2163172"/>
    <lineage>
        <taxon>Bacteria</taxon>
        <taxon>Bacillati</taxon>
        <taxon>Bacillota</taxon>
        <taxon>Bacilli</taxon>
        <taxon>Bacillales</taxon>
        <taxon>Paenibacillaceae</taxon>
        <taxon>Cohnella</taxon>
    </lineage>
</organism>
<evidence type="ECO:0000256" key="1">
    <source>
        <dbReference type="ARBA" id="ARBA00022801"/>
    </source>
</evidence>
<name>A0A841TD62_9BACL</name>
<dbReference type="InterPro" id="IPR011583">
    <property type="entry name" value="Chitinase_II/V-like_cat"/>
</dbReference>
<evidence type="ECO:0000313" key="8">
    <source>
        <dbReference type="Proteomes" id="UP000574133"/>
    </source>
</evidence>
<dbReference type="GO" id="GO:0004553">
    <property type="term" value="F:hydrolase activity, hydrolyzing O-glycosyl compounds"/>
    <property type="evidence" value="ECO:0007669"/>
    <property type="project" value="InterPro"/>
</dbReference>
<comment type="caution">
    <text evidence="7">The sequence shown here is derived from an EMBL/GenBank/DDBJ whole genome shotgun (WGS) entry which is preliminary data.</text>
</comment>
<protein>
    <submittedName>
        <fullName evidence="7">S-layer homology domain-containing protein</fullName>
    </submittedName>
</protein>
<dbReference type="Pfam" id="PF00704">
    <property type="entry name" value="Glyco_hydro_18"/>
    <property type="match status" value="1"/>
</dbReference>
<dbReference type="Pfam" id="PF00395">
    <property type="entry name" value="SLH"/>
    <property type="match status" value="3"/>
</dbReference>
<dbReference type="SUPFAM" id="SSF51445">
    <property type="entry name" value="(Trans)glycosidases"/>
    <property type="match status" value="1"/>
</dbReference>
<dbReference type="InterPro" id="IPR001119">
    <property type="entry name" value="SLH_dom"/>
</dbReference>
<dbReference type="AlphaFoldDB" id="A0A841TD62"/>
<dbReference type="GO" id="GO:0005975">
    <property type="term" value="P:carbohydrate metabolic process"/>
    <property type="evidence" value="ECO:0007669"/>
    <property type="project" value="InterPro"/>
</dbReference>
<dbReference type="InterPro" id="IPR001223">
    <property type="entry name" value="Glyco_hydro18_cat"/>
</dbReference>
<dbReference type="SMART" id="SM00636">
    <property type="entry name" value="Glyco_18"/>
    <property type="match status" value="1"/>
</dbReference>
<dbReference type="InterPro" id="IPR017853">
    <property type="entry name" value="GH"/>
</dbReference>
<evidence type="ECO:0000259" key="5">
    <source>
        <dbReference type="PROSITE" id="PS51272"/>
    </source>
</evidence>
<proteinExistence type="inferred from homology"/>
<evidence type="ECO:0000313" key="7">
    <source>
        <dbReference type="EMBL" id="MBB6677288.1"/>
    </source>
</evidence>